<evidence type="ECO:0000256" key="2">
    <source>
        <dbReference type="ARBA" id="ARBA00004919"/>
    </source>
</evidence>
<keyword evidence="4" id="KW-0808">Transferase</keyword>
<protein>
    <recommendedName>
        <fullName evidence="9">Protoheme IX farnesyltransferase</fullName>
    </recommendedName>
    <alternativeName>
        <fullName evidence="10">Heme B farnesyltransferase</fullName>
    </alternativeName>
</protein>
<comment type="pathway">
    <text evidence="2">Porphyrin-containing compound metabolism; heme O biosynthesis; heme O from protoheme: step 1/1.</text>
</comment>
<evidence type="ECO:0000256" key="10">
    <source>
        <dbReference type="ARBA" id="ARBA00042475"/>
    </source>
</evidence>
<evidence type="ECO:0000256" key="3">
    <source>
        <dbReference type="ARBA" id="ARBA00022475"/>
    </source>
</evidence>
<evidence type="ECO:0000256" key="4">
    <source>
        <dbReference type="ARBA" id="ARBA00022679"/>
    </source>
</evidence>
<dbReference type="GO" id="GO:0006783">
    <property type="term" value="P:heme biosynthetic process"/>
    <property type="evidence" value="ECO:0007669"/>
    <property type="project" value="UniProtKB-KW"/>
</dbReference>
<dbReference type="PROSITE" id="PS00943">
    <property type="entry name" value="UBIA"/>
    <property type="match status" value="1"/>
</dbReference>
<keyword evidence="3" id="KW-1003">Cell membrane</keyword>
<evidence type="ECO:0000256" key="5">
    <source>
        <dbReference type="ARBA" id="ARBA00022692"/>
    </source>
</evidence>
<evidence type="ECO:0000313" key="13">
    <source>
        <dbReference type="EMBL" id="SVD58012.1"/>
    </source>
</evidence>
<keyword evidence="8 12" id="KW-0472">Membrane</keyword>
<evidence type="ECO:0000256" key="9">
    <source>
        <dbReference type="ARBA" id="ARBA00040810"/>
    </source>
</evidence>
<keyword evidence="6 12" id="KW-1133">Transmembrane helix</keyword>
<dbReference type="Pfam" id="PF01040">
    <property type="entry name" value="UbiA"/>
    <property type="match status" value="1"/>
</dbReference>
<gene>
    <name evidence="13" type="ORF">METZ01_LOCUS410866</name>
</gene>
<reference evidence="13" key="1">
    <citation type="submission" date="2018-05" db="EMBL/GenBank/DDBJ databases">
        <authorList>
            <person name="Lanie J.A."/>
            <person name="Ng W.-L."/>
            <person name="Kazmierczak K.M."/>
            <person name="Andrzejewski T.M."/>
            <person name="Davidsen T.M."/>
            <person name="Wayne K.J."/>
            <person name="Tettelin H."/>
            <person name="Glass J.I."/>
            <person name="Rusch D."/>
            <person name="Podicherti R."/>
            <person name="Tsui H.-C.T."/>
            <person name="Winkler M.E."/>
        </authorList>
    </citation>
    <scope>NUCLEOTIDE SEQUENCE</scope>
</reference>
<dbReference type="InterPro" id="IPR044878">
    <property type="entry name" value="UbiA_sf"/>
</dbReference>
<dbReference type="EMBL" id="UINC01159748">
    <property type="protein sequence ID" value="SVD58012.1"/>
    <property type="molecule type" value="Genomic_DNA"/>
</dbReference>
<feature type="compositionally biased region" description="Polar residues" evidence="11">
    <location>
        <begin position="1"/>
        <end position="10"/>
    </location>
</feature>
<sequence>MTQSSLSEHATTVPFDKEPNSSDTATLVSRPPIVDYAILLKPRVMSLVLFTGFTGMLLAPGNIDVLTGTIAVICIALGAGASGAINMWYDRDIDQMMQRTKHRPLPAGRLKPRSALLLGTVLSLFSVAV</sequence>
<keyword evidence="7" id="KW-0350">Heme biosynthesis</keyword>
<feature type="transmembrane region" description="Helical" evidence="12">
    <location>
        <begin position="44"/>
        <end position="63"/>
    </location>
</feature>
<accession>A0A382WGW2</accession>
<feature type="non-terminal residue" evidence="13">
    <location>
        <position position="129"/>
    </location>
</feature>
<keyword evidence="5 12" id="KW-0812">Transmembrane</keyword>
<proteinExistence type="predicted"/>
<evidence type="ECO:0000256" key="12">
    <source>
        <dbReference type="SAM" id="Phobius"/>
    </source>
</evidence>
<dbReference type="InterPro" id="IPR006369">
    <property type="entry name" value="Protohaem_IX_farnesylTrfase"/>
</dbReference>
<dbReference type="Gene3D" id="1.10.357.140">
    <property type="entry name" value="UbiA prenyltransferase"/>
    <property type="match status" value="1"/>
</dbReference>
<dbReference type="GO" id="GO:0005886">
    <property type="term" value="C:plasma membrane"/>
    <property type="evidence" value="ECO:0007669"/>
    <property type="project" value="UniProtKB-SubCell"/>
</dbReference>
<dbReference type="PANTHER" id="PTHR43448">
    <property type="entry name" value="PROTOHEME IX FARNESYLTRANSFERASE, MITOCHONDRIAL"/>
    <property type="match status" value="1"/>
</dbReference>
<organism evidence="13">
    <name type="scientific">marine metagenome</name>
    <dbReference type="NCBI Taxonomy" id="408172"/>
    <lineage>
        <taxon>unclassified sequences</taxon>
        <taxon>metagenomes</taxon>
        <taxon>ecological metagenomes</taxon>
    </lineage>
</organism>
<evidence type="ECO:0000256" key="6">
    <source>
        <dbReference type="ARBA" id="ARBA00022989"/>
    </source>
</evidence>
<evidence type="ECO:0000256" key="7">
    <source>
        <dbReference type="ARBA" id="ARBA00023133"/>
    </source>
</evidence>
<feature type="transmembrane region" description="Helical" evidence="12">
    <location>
        <begin position="69"/>
        <end position="89"/>
    </location>
</feature>
<feature type="region of interest" description="Disordered" evidence="11">
    <location>
        <begin position="1"/>
        <end position="24"/>
    </location>
</feature>
<comment type="subcellular location">
    <subcellularLocation>
        <location evidence="1">Cell membrane</location>
        <topology evidence="1">Multi-pass membrane protein</topology>
    </subcellularLocation>
</comment>
<dbReference type="PANTHER" id="PTHR43448:SF7">
    <property type="entry name" value="4-HYDROXYBENZOATE SOLANESYLTRANSFERASE"/>
    <property type="match status" value="1"/>
</dbReference>
<name>A0A382WGW2_9ZZZZ</name>
<dbReference type="AlphaFoldDB" id="A0A382WGW2"/>
<feature type="non-terminal residue" evidence="13">
    <location>
        <position position="1"/>
    </location>
</feature>
<dbReference type="GO" id="GO:0008495">
    <property type="term" value="F:protoheme IX farnesyltransferase activity"/>
    <property type="evidence" value="ECO:0007669"/>
    <property type="project" value="InterPro"/>
</dbReference>
<evidence type="ECO:0000256" key="11">
    <source>
        <dbReference type="SAM" id="MobiDB-lite"/>
    </source>
</evidence>
<evidence type="ECO:0000256" key="1">
    <source>
        <dbReference type="ARBA" id="ARBA00004651"/>
    </source>
</evidence>
<dbReference type="InterPro" id="IPR000537">
    <property type="entry name" value="UbiA_prenyltransferase"/>
</dbReference>
<evidence type="ECO:0000256" key="8">
    <source>
        <dbReference type="ARBA" id="ARBA00023136"/>
    </source>
</evidence>
<dbReference type="InterPro" id="IPR030470">
    <property type="entry name" value="UbiA_prenylTrfase_CS"/>
</dbReference>